<dbReference type="PROSITE" id="PS51257">
    <property type="entry name" value="PROKAR_LIPOPROTEIN"/>
    <property type="match status" value="1"/>
</dbReference>
<proteinExistence type="predicted"/>
<keyword evidence="3" id="KW-1185">Reference proteome</keyword>
<keyword evidence="1" id="KW-0472">Membrane</keyword>
<dbReference type="GO" id="GO:0003913">
    <property type="term" value="F:DNA photolyase activity"/>
    <property type="evidence" value="ECO:0007669"/>
    <property type="project" value="TreeGrafter"/>
</dbReference>
<organism evidence="2 3">
    <name type="scientific">Methylomonas lenta</name>
    <dbReference type="NCBI Taxonomy" id="980561"/>
    <lineage>
        <taxon>Bacteria</taxon>
        <taxon>Pseudomonadati</taxon>
        <taxon>Pseudomonadota</taxon>
        <taxon>Gammaproteobacteria</taxon>
        <taxon>Methylococcales</taxon>
        <taxon>Methylococcaceae</taxon>
        <taxon>Methylomonas</taxon>
    </lineage>
</organism>
<gene>
    <name evidence="2" type="ORF">A1359_00560</name>
</gene>
<dbReference type="InterPro" id="IPR049539">
    <property type="entry name" value="SPL"/>
</dbReference>
<dbReference type="GO" id="GO:0042601">
    <property type="term" value="C:endospore-forming forespore"/>
    <property type="evidence" value="ECO:0007669"/>
    <property type="project" value="TreeGrafter"/>
</dbReference>
<protein>
    <recommendedName>
        <fullName evidence="4">Nucleoside phosphorylase domain-containing protein</fullName>
    </recommendedName>
</protein>
<dbReference type="PANTHER" id="PTHR37822:SF2">
    <property type="entry name" value="SPORE PHOTOPRODUCT LYASE"/>
    <property type="match status" value="1"/>
</dbReference>
<dbReference type="GO" id="GO:1904047">
    <property type="term" value="F:S-adenosyl-L-methionine binding"/>
    <property type="evidence" value="ECO:0007669"/>
    <property type="project" value="TreeGrafter"/>
</dbReference>
<sequence length="303" mass="33563">MAFRIQLTWMPATAAGMACLDSGIFMSKSLVSAPSIFIFCALACEARPLIAAWHLKKLPQAGMAYTIYANAERVLVISGVGKIAMAGAVGYVLALFPKQPSPPILINFGIAGHDYEGLGTLCLGHKIIDSQSERVFYPQLPFTIPCITHVVATHAKPHVDYAGACLYDMEAAGFYEMAVKFSSNELIQVLKIVSDNAQSSIADINEVVVGGWIDQQLGIIDTLLVQLTRMRQTMLFPLSNTHQQLLEAFRFSVTGSIKLKNLLQRWQLLRGNEVLAWKEAKPRSSKELISWLEKEIDRIDFYL</sequence>
<name>A0A177NBI0_9GAMM</name>
<evidence type="ECO:0008006" key="4">
    <source>
        <dbReference type="Google" id="ProtNLM"/>
    </source>
</evidence>
<keyword evidence="1" id="KW-0812">Transmembrane</keyword>
<dbReference type="AlphaFoldDB" id="A0A177NBI0"/>
<feature type="transmembrane region" description="Helical" evidence="1">
    <location>
        <begin position="74"/>
        <end position="96"/>
    </location>
</feature>
<dbReference type="Proteomes" id="UP000078476">
    <property type="component" value="Unassembled WGS sequence"/>
</dbReference>
<dbReference type="EMBL" id="LUUI01000102">
    <property type="protein sequence ID" value="OAI15416.1"/>
    <property type="molecule type" value="Genomic_DNA"/>
</dbReference>
<evidence type="ECO:0000313" key="3">
    <source>
        <dbReference type="Proteomes" id="UP000078476"/>
    </source>
</evidence>
<evidence type="ECO:0000313" key="2">
    <source>
        <dbReference type="EMBL" id="OAI15416.1"/>
    </source>
</evidence>
<accession>A0A177NBI0</accession>
<dbReference type="InterPro" id="IPR035994">
    <property type="entry name" value="Nucleoside_phosphorylase_sf"/>
</dbReference>
<keyword evidence="1" id="KW-1133">Transmembrane helix</keyword>
<comment type="caution">
    <text evidence="2">The sequence shown here is derived from an EMBL/GenBank/DDBJ whole genome shotgun (WGS) entry which is preliminary data.</text>
</comment>
<dbReference type="Gene3D" id="3.40.50.1580">
    <property type="entry name" value="Nucleoside phosphorylase domain"/>
    <property type="match status" value="1"/>
</dbReference>
<dbReference type="PANTHER" id="PTHR37822">
    <property type="entry name" value="SPORE PHOTOPRODUCT LYASE-RELATED"/>
    <property type="match status" value="1"/>
</dbReference>
<dbReference type="GO" id="GO:0051539">
    <property type="term" value="F:4 iron, 4 sulfur cluster binding"/>
    <property type="evidence" value="ECO:0007669"/>
    <property type="project" value="TreeGrafter"/>
</dbReference>
<dbReference type="STRING" id="980561.A1359_00560"/>
<dbReference type="GO" id="GO:0009116">
    <property type="term" value="P:nucleoside metabolic process"/>
    <property type="evidence" value="ECO:0007669"/>
    <property type="project" value="InterPro"/>
</dbReference>
<dbReference type="SUPFAM" id="SSF53167">
    <property type="entry name" value="Purine and uridine phosphorylases"/>
    <property type="match status" value="1"/>
</dbReference>
<reference evidence="2 3" key="1">
    <citation type="submission" date="2016-03" db="EMBL/GenBank/DDBJ databases">
        <authorList>
            <person name="Ploux O."/>
        </authorList>
    </citation>
    <scope>NUCLEOTIDE SEQUENCE [LARGE SCALE GENOMIC DNA]</scope>
    <source>
        <strain evidence="2 3">R-45370</strain>
    </source>
</reference>
<evidence type="ECO:0000256" key="1">
    <source>
        <dbReference type="SAM" id="Phobius"/>
    </source>
</evidence>